<protein>
    <submittedName>
        <fullName evidence="2">Uncharacterized protein</fullName>
    </submittedName>
</protein>
<dbReference type="Proteomes" id="UP001447188">
    <property type="component" value="Unassembled WGS sequence"/>
</dbReference>
<sequence>MAGGKVFPIDMVPGSMISELILAHPAVDIQSDIGTVSNDPNPPPAISSQKPILPELERIAVQRKRKHSVTTVPTHELDRRTRINGNERTIQGRKQELQMIFNTVDASHHMAQKRKKQKQDELGEALTNAQVSRDIVMRTEVVPMLPFKGYTLPHGNLGNVVYIGDRKRIEGLPWMSVADLANVHIHEKELINDGPGKNKPSRDEREEDPEKEDEDEEEDDKEEGEEGDGGSFMRIVGEGGNYKMEGSLVHEFALD</sequence>
<dbReference type="EMBL" id="JBBBZM010000004">
    <property type="protein sequence ID" value="KAL0640397.1"/>
    <property type="molecule type" value="Genomic_DNA"/>
</dbReference>
<accession>A0ABR3GWS7</accession>
<name>A0ABR3GWS7_9PEZI</name>
<proteinExistence type="predicted"/>
<evidence type="ECO:0000313" key="2">
    <source>
        <dbReference type="EMBL" id="KAL0640397.1"/>
    </source>
</evidence>
<evidence type="ECO:0000313" key="3">
    <source>
        <dbReference type="Proteomes" id="UP001447188"/>
    </source>
</evidence>
<feature type="region of interest" description="Disordered" evidence="1">
    <location>
        <begin position="189"/>
        <end position="238"/>
    </location>
</feature>
<organism evidence="2 3">
    <name type="scientific">Discina gigas</name>
    <dbReference type="NCBI Taxonomy" id="1032678"/>
    <lineage>
        <taxon>Eukaryota</taxon>
        <taxon>Fungi</taxon>
        <taxon>Dikarya</taxon>
        <taxon>Ascomycota</taxon>
        <taxon>Pezizomycotina</taxon>
        <taxon>Pezizomycetes</taxon>
        <taxon>Pezizales</taxon>
        <taxon>Discinaceae</taxon>
        <taxon>Discina</taxon>
    </lineage>
</organism>
<comment type="caution">
    <text evidence="2">The sequence shown here is derived from an EMBL/GenBank/DDBJ whole genome shotgun (WGS) entry which is preliminary data.</text>
</comment>
<feature type="compositionally biased region" description="Acidic residues" evidence="1">
    <location>
        <begin position="205"/>
        <end position="228"/>
    </location>
</feature>
<evidence type="ECO:0000256" key="1">
    <source>
        <dbReference type="SAM" id="MobiDB-lite"/>
    </source>
</evidence>
<gene>
    <name evidence="2" type="ORF">Q9L58_000679</name>
</gene>
<reference evidence="2 3" key="1">
    <citation type="submission" date="2024-02" db="EMBL/GenBank/DDBJ databases">
        <title>Discinaceae phylogenomics.</title>
        <authorList>
            <person name="Dirks A.C."/>
            <person name="James T.Y."/>
        </authorList>
    </citation>
    <scope>NUCLEOTIDE SEQUENCE [LARGE SCALE GENOMIC DNA]</scope>
    <source>
        <strain evidence="2 3">ACD0624</strain>
    </source>
</reference>
<keyword evidence="3" id="KW-1185">Reference proteome</keyword>